<gene>
    <name evidence="2" type="ORF">XAT740_LOCUS54080</name>
</gene>
<name>A0A816E5U2_ADIRI</name>
<feature type="non-terminal residue" evidence="2">
    <location>
        <position position="1"/>
    </location>
</feature>
<evidence type="ECO:0000256" key="1">
    <source>
        <dbReference type="SAM" id="MobiDB-lite"/>
    </source>
</evidence>
<sequence length="60" mass="6502">LNSESGPNLDGIKTGFVSLFPTIIPTLVPQTAQAALPIPMRKKFSSNRTQPHPHPTPKLI</sequence>
<feature type="region of interest" description="Disordered" evidence="1">
    <location>
        <begin position="41"/>
        <end position="60"/>
    </location>
</feature>
<dbReference type="Proteomes" id="UP000663828">
    <property type="component" value="Unassembled WGS sequence"/>
</dbReference>
<protein>
    <submittedName>
        <fullName evidence="2">Uncharacterized protein</fullName>
    </submittedName>
</protein>
<proteinExistence type="predicted"/>
<comment type="caution">
    <text evidence="2">The sequence shown here is derived from an EMBL/GenBank/DDBJ whole genome shotgun (WGS) entry which is preliminary data.</text>
</comment>
<dbReference type="EMBL" id="CAJNOR010009538">
    <property type="protein sequence ID" value="CAF1645639.1"/>
    <property type="molecule type" value="Genomic_DNA"/>
</dbReference>
<reference evidence="2" key="1">
    <citation type="submission" date="2021-02" db="EMBL/GenBank/DDBJ databases">
        <authorList>
            <person name="Nowell W R."/>
        </authorList>
    </citation>
    <scope>NUCLEOTIDE SEQUENCE</scope>
</reference>
<keyword evidence="3" id="KW-1185">Reference proteome</keyword>
<accession>A0A816E5U2</accession>
<dbReference type="AlphaFoldDB" id="A0A816E5U2"/>
<organism evidence="2 3">
    <name type="scientific">Adineta ricciae</name>
    <name type="common">Rotifer</name>
    <dbReference type="NCBI Taxonomy" id="249248"/>
    <lineage>
        <taxon>Eukaryota</taxon>
        <taxon>Metazoa</taxon>
        <taxon>Spiralia</taxon>
        <taxon>Gnathifera</taxon>
        <taxon>Rotifera</taxon>
        <taxon>Eurotatoria</taxon>
        <taxon>Bdelloidea</taxon>
        <taxon>Adinetida</taxon>
        <taxon>Adinetidae</taxon>
        <taxon>Adineta</taxon>
    </lineage>
</organism>
<evidence type="ECO:0000313" key="3">
    <source>
        <dbReference type="Proteomes" id="UP000663828"/>
    </source>
</evidence>
<evidence type="ECO:0000313" key="2">
    <source>
        <dbReference type="EMBL" id="CAF1645639.1"/>
    </source>
</evidence>